<protein>
    <submittedName>
        <fullName evidence="1">Uncharacterized protein</fullName>
    </submittedName>
</protein>
<dbReference type="InterPro" id="IPR011453">
    <property type="entry name" value="DUF1559"/>
</dbReference>
<dbReference type="EMBL" id="AP025739">
    <property type="protein sequence ID" value="BDI31945.1"/>
    <property type="molecule type" value="Genomic_DNA"/>
</dbReference>
<organism evidence="1 2">
    <name type="scientific">Capsulimonas corticalis</name>
    <dbReference type="NCBI Taxonomy" id="2219043"/>
    <lineage>
        <taxon>Bacteria</taxon>
        <taxon>Bacillati</taxon>
        <taxon>Armatimonadota</taxon>
        <taxon>Armatimonadia</taxon>
        <taxon>Capsulimonadales</taxon>
        <taxon>Capsulimonadaceae</taxon>
        <taxon>Capsulimonas</taxon>
    </lineage>
</organism>
<proteinExistence type="predicted"/>
<dbReference type="AlphaFoldDB" id="A0A402D4V6"/>
<evidence type="ECO:0000313" key="2">
    <source>
        <dbReference type="Proteomes" id="UP000287394"/>
    </source>
</evidence>
<keyword evidence="2" id="KW-1185">Reference proteome</keyword>
<dbReference type="RefSeq" id="WP_119324546.1">
    <property type="nucleotide sequence ID" value="NZ_AP025739.1"/>
</dbReference>
<reference evidence="1 2" key="1">
    <citation type="journal article" date="2019" name="Int. J. Syst. Evol. Microbiol.">
        <title>Capsulimonas corticalis gen. nov., sp. nov., an aerobic capsulated bacterium, of a novel bacterial order, Capsulimonadales ord. nov., of the class Armatimonadia of the phylum Armatimonadetes.</title>
        <authorList>
            <person name="Li J."/>
            <person name="Kudo C."/>
            <person name="Tonouchi A."/>
        </authorList>
    </citation>
    <scope>NUCLEOTIDE SEQUENCE [LARGE SCALE GENOMIC DNA]</scope>
    <source>
        <strain evidence="1 2">AX-7</strain>
    </source>
</reference>
<dbReference type="InterPro" id="IPR045584">
    <property type="entry name" value="Pilin-like"/>
</dbReference>
<accession>A0A402D4V6</accession>
<dbReference type="Pfam" id="PF07596">
    <property type="entry name" value="SBP_bac_10"/>
    <property type="match status" value="1"/>
</dbReference>
<dbReference type="KEGG" id="ccot:CCAX7_39960"/>
<gene>
    <name evidence="1" type="ORF">CCAX7_39960</name>
</gene>
<dbReference type="Gene3D" id="3.30.700.10">
    <property type="entry name" value="Glycoprotein, Type 4 Pilin"/>
    <property type="match status" value="1"/>
</dbReference>
<dbReference type="PANTHER" id="PTHR30093">
    <property type="entry name" value="GENERAL SECRETION PATHWAY PROTEIN G"/>
    <property type="match status" value="1"/>
</dbReference>
<dbReference type="Pfam" id="PF07963">
    <property type="entry name" value="N_methyl"/>
    <property type="match status" value="1"/>
</dbReference>
<sequence length="265" mass="27156">MRTIRNFKGFTLIELLVVIAIIAILAAILFPVFAKAREKARQTSCASNERQVGLAILQYVQDSDEKFPAGIGDIANNKAFGQGWAGPTYAYAKSTGLYKCPDDTGTVNGLLVPISYAYNSNMAGAGNTGALASLGAPANTVLLFETNVAVAQVSDAQENNNTANLSPAGNGIGDVVTNWDGSASATVKYATGLLGGLNVTDAVPTTGRHTDGANYLAGDGHVKWLRGSKVSPGVNAGTSADAQALGTNTAAGTSNSSFAMTFSAI</sequence>
<dbReference type="Proteomes" id="UP000287394">
    <property type="component" value="Chromosome"/>
</dbReference>
<name>A0A402D4V6_9BACT</name>
<dbReference type="SUPFAM" id="SSF54523">
    <property type="entry name" value="Pili subunits"/>
    <property type="match status" value="1"/>
</dbReference>
<evidence type="ECO:0000313" key="1">
    <source>
        <dbReference type="EMBL" id="BDI31945.1"/>
    </source>
</evidence>
<dbReference type="InterPro" id="IPR012902">
    <property type="entry name" value="N_methyl_site"/>
</dbReference>
<dbReference type="NCBIfam" id="TIGR02532">
    <property type="entry name" value="IV_pilin_GFxxxE"/>
    <property type="match status" value="1"/>
</dbReference>
<dbReference type="PROSITE" id="PS00409">
    <property type="entry name" value="PROKAR_NTER_METHYL"/>
    <property type="match status" value="1"/>
</dbReference>